<dbReference type="RefSeq" id="XP_012206396.1">
    <property type="nucleotide sequence ID" value="XM_012351006.1"/>
</dbReference>
<gene>
    <name evidence="2" type="ORF">SPRG_11975</name>
</gene>
<dbReference type="GeneID" id="24133978"/>
<protein>
    <submittedName>
        <fullName evidence="2">Uncharacterized protein</fullName>
    </submittedName>
</protein>
<evidence type="ECO:0000313" key="3">
    <source>
        <dbReference type="Proteomes" id="UP000030745"/>
    </source>
</evidence>
<feature type="region of interest" description="Disordered" evidence="1">
    <location>
        <begin position="1"/>
        <end position="52"/>
    </location>
</feature>
<proteinExistence type="predicted"/>
<evidence type="ECO:0000256" key="1">
    <source>
        <dbReference type="SAM" id="MobiDB-lite"/>
    </source>
</evidence>
<keyword evidence="3" id="KW-1185">Reference proteome</keyword>
<dbReference type="KEGG" id="spar:SPRG_11975"/>
<name>A0A067BX46_SAPPC</name>
<reference evidence="2 3" key="1">
    <citation type="journal article" date="2013" name="PLoS Genet.">
        <title>Distinctive expansion of potential virulence genes in the genome of the oomycete fish pathogen Saprolegnia parasitica.</title>
        <authorList>
            <person name="Jiang R.H."/>
            <person name="de Bruijn I."/>
            <person name="Haas B.J."/>
            <person name="Belmonte R."/>
            <person name="Lobach L."/>
            <person name="Christie J."/>
            <person name="van den Ackerveken G."/>
            <person name="Bottin A."/>
            <person name="Bulone V."/>
            <person name="Diaz-Moreno S.M."/>
            <person name="Dumas B."/>
            <person name="Fan L."/>
            <person name="Gaulin E."/>
            <person name="Govers F."/>
            <person name="Grenville-Briggs L.J."/>
            <person name="Horner N.R."/>
            <person name="Levin J.Z."/>
            <person name="Mammella M."/>
            <person name="Meijer H.J."/>
            <person name="Morris P."/>
            <person name="Nusbaum C."/>
            <person name="Oome S."/>
            <person name="Phillips A.J."/>
            <person name="van Rooyen D."/>
            <person name="Rzeszutek E."/>
            <person name="Saraiva M."/>
            <person name="Secombes C.J."/>
            <person name="Seidl M.F."/>
            <person name="Snel B."/>
            <person name="Stassen J.H."/>
            <person name="Sykes S."/>
            <person name="Tripathy S."/>
            <person name="van den Berg H."/>
            <person name="Vega-Arreguin J.C."/>
            <person name="Wawra S."/>
            <person name="Young S.K."/>
            <person name="Zeng Q."/>
            <person name="Dieguez-Uribeondo J."/>
            <person name="Russ C."/>
            <person name="Tyler B.M."/>
            <person name="van West P."/>
        </authorList>
    </citation>
    <scope>NUCLEOTIDE SEQUENCE [LARGE SCALE GENOMIC DNA]</scope>
    <source>
        <strain evidence="2 3">CBS 223.65</strain>
    </source>
</reference>
<organism evidence="2 3">
    <name type="scientific">Saprolegnia parasitica (strain CBS 223.65)</name>
    <dbReference type="NCBI Taxonomy" id="695850"/>
    <lineage>
        <taxon>Eukaryota</taxon>
        <taxon>Sar</taxon>
        <taxon>Stramenopiles</taxon>
        <taxon>Oomycota</taxon>
        <taxon>Saprolegniomycetes</taxon>
        <taxon>Saprolegniales</taxon>
        <taxon>Saprolegniaceae</taxon>
        <taxon>Saprolegnia</taxon>
    </lineage>
</organism>
<dbReference type="EMBL" id="KK583261">
    <property type="protein sequence ID" value="KDO22838.1"/>
    <property type="molecule type" value="Genomic_DNA"/>
</dbReference>
<accession>A0A067BX46</accession>
<dbReference type="AlphaFoldDB" id="A0A067BX46"/>
<dbReference type="Proteomes" id="UP000030745">
    <property type="component" value="Unassembled WGS sequence"/>
</dbReference>
<evidence type="ECO:0000313" key="2">
    <source>
        <dbReference type="EMBL" id="KDO22838.1"/>
    </source>
</evidence>
<sequence length="76" mass="8164">MMEADATLERTAAADDSTMAEPNLDGRTMKMGHGKSFSALEPHGCTDTGDVTDNQVEPMYKGPEEKAGLFVVFLVV</sequence>
<dbReference type="VEuPathDB" id="FungiDB:SPRG_11975"/>